<organism evidence="2 3">
    <name type="scientific">Mobilisporobacter senegalensis</name>
    <dbReference type="NCBI Taxonomy" id="1329262"/>
    <lineage>
        <taxon>Bacteria</taxon>
        <taxon>Bacillati</taxon>
        <taxon>Bacillota</taxon>
        <taxon>Clostridia</taxon>
        <taxon>Lachnospirales</taxon>
        <taxon>Lachnospiraceae</taxon>
        <taxon>Mobilisporobacter</taxon>
    </lineage>
</organism>
<evidence type="ECO:0000313" key="3">
    <source>
        <dbReference type="Proteomes" id="UP000273083"/>
    </source>
</evidence>
<dbReference type="SUPFAM" id="SSF48371">
    <property type="entry name" value="ARM repeat"/>
    <property type="match status" value="1"/>
</dbReference>
<dbReference type="SUPFAM" id="SSF53335">
    <property type="entry name" value="S-adenosyl-L-methionine-dependent methyltransferases"/>
    <property type="match status" value="1"/>
</dbReference>
<comment type="caution">
    <text evidence="2">The sequence shown here is derived from an EMBL/GenBank/DDBJ whole genome shotgun (WGS) entry which is preliminary data.</text>
</comment>
<name>A0A3N1XWY3_9FIRM</name>
<feature type="domain" description="Ribosomal RNA large subunit methyltransferase K/L-like methyltransferase" evidence="1">
    <location>
        <begin position="318"/>
        <end position="481"/>
    </location>
</feature>
<dbReference type="RefSeq" id="WP_123608872.1">
    <property type="nucleotide sequence ID" value="NZ_RJVG01000003.1"/>
</dbReference>
<keyword evidence="2" id="KW-0489">Methyltransferase</keyword>
<evidence type="ECO:0000313" key="2">
    <source>
        <dbReference type="EMBL" id="ROR29437.1"/>
    </source>
</evidence>
<dbReference type="Gene3D" id="1.25.10.10">
    <property type="entry name" value="Leucine-rich Repeat Variant"/>
    <property type="match status" value="1"/>
</dbReference>
<dbReference type="InterPro" id="IPR016024">
    <property type="entry name" value="ARM-type_fold"/>
</dbReference>
<dbReference type="PANTHER" id="PTHR14911:SF13">
    <property type="entry name" value="TRNA (GUANINE(6)-N2)-METHYLTRANSFERASE THUMP3"/>
    <property type="match status" value="1"/>
</dbReference>
<dbReference type="OrthoDB" id="1637728at2"/>
<dbReference type="InterPro" id="IPR000241">
    <property type="entry name" value="RlmKL-like_Mtase"/>
</dbReference>
<dbReference type="PANTHER" id="PTHR14911">
    <property type="entry name" value="THUMP DOMAIN-CONTAINING"/>
    <property type="match status" value="1"/>
</dbReference>
<gene>
    <name evidence="2" type="ORF">EDD66_103375</name>
</gene>
<sequence>MIRELYENIINNNEVRKNLIELKKEIKDENNRRALAYMLGKDYSVFYGLLTSEDPKVRKNTVLIMGELGDNEFLQPLFKAYQEEVQMFVKSAYLAAISFLNYLELVPELKSLLENLTHEEYEESNKKHIEEQIRVLNNMLLMVEPPKTHKFTGYHILSDLILITNRNHKDVTRKQIKNGKHKEMNAGVYVKTDDLNEILSIRTYSEILFMLPGVNAIAANPSAISEALLKANLLDFILLRHKGEAPFYFRIEIKSKIELDKKSILAKRIAAEIERGTDRKLINSTSNYEFEIRLIENKDGLYNTLIKLNTLKDKRFEYRKNTIAASIHPVNAALVANLAKDYLMEDGQILDPFCGVGTMLIERNKLVRANPIYGLDIYGDAIEKARENAKSDHTVINYINRDFFDFRHEYEFDEIITNLSMKGSRKYEKDLESLYIKFFQQAGTVLKEDGKIILYSNEPTYVRNYLRNNPNYKLMKEFEINKKEGTYLFIINYRTF</sequence>
<protein>
    <submittedName>
        <fullName evidence="2">Putative RNA methylase family UPF0020</fullName>
    </submittedName>
</protein>
<dbReference type="Pfam" id="PF01170">
    <property type="entry name" value="UPF0020"/>
    <property type="match status" value="1"/>
</dbReference>
<evidence type="ECO:0000259" key="1">
    <source>
        <dbReference type="Pfam" id="PF01170"/>
    </source>
</evidence>
<proteinExistence type="predicted"/>
<keyword evidence="2" id="KW-0808">Transferase</keyword>
<dbReference type="CDD" id="cd02440">
    <property type="entry name" value="AdoMet_MTases"/>
    <property type="match status" value="1"/>
</dbReference>
<dbReference type="Proteomes" id="UP000273083">
    <property type="component" value="Unassembled WGS sequence"/>
</dbReference>
<dbReference type="EMBL" id="RJVG01000003">
    <property type="protein sequence ID" value="ROR29437.1"/>
    <property type="molecule type" value="Genomic_DNA"/>
</dbReference>
<dbReference type="InterPro" id="IPR011989">
    <property type="entry name" value="ARM-like"/>
</dbReference>
<keyword evidence="3" id="KW-1185">Reference proteome</keyword>
<dbReference type="AlphaFoldDB" id="A0A3N1XWY3"/>
<dbReference type="GO" id="GO:0016423">
    <property type="term" value="F:tRNA (guanine) methyltransferase activity"/>
    <property type="evidence" value="ECO:0007669"/>
    <property type="project" value="TreeGrafter"/>
</dbReference>
<dbReference type="GO" id="GO:0030488">
    <property type="term" value="P:tRNA methylation"/>
    <property type="evidence" value="ECO:0007669"/>
    <property type="project" value="TreeGrafter"/>
</dbReference>
<dbReference type="Gene3D" id="3.40.50.150">
    <property type="entry name" value="Vaccinia Virus protein VP39"/>
    <property type="match status" value="1"/>
</dbReference>
<accession>A0A3N1XWY3</accession>
<reference evidence="2 3" key="1">
    <citation type="submission" date="2018-11" db="EMBL/GenBank/DDBJ databases">
        <title>Genomic Encyclopedia of Type Strains, Phase IV (KMG-IV): sequencing the most valuable type-strain genomes for metagenomic binning, comparative biology and taxonomic classification.</title>
        <authorList>
            <person name="Goeker M."/>
        </authorList>
    </citation>
    <scope>NUCLEOTIDE SEQUENCE [LARGE SCALE GENOMIC DNA]</scope>
    <source>
        <strain evidence="2 3">DSM 26537</strain>
    </source>
</reference>
<dbReference type="InterPro" id="IPR029063">
    <property type="entry name" value="SAM-dependent_MTases_sf"/>
</dbReference>